<sequence length="83" mass="9069">MTNAHRKRSADSARLTNLVQDARDELDAALRANGITLPSLGLDPMTMAARNTCPLVNLGRCNVQTVELLTAALRRAPERQKTN</sequence>
<evidence type="ECO:0000313" key="2">
    <source>
        <dbReference type="Proteomes" id="UP001403094"/>
    </source>
</evidence>
<name>A0ABN2VC76_9ACTN</name>
<dbReference type="EMBL" id="BAAANQ010000008">
    <property type="protein sequence ID" value="GAA2058868.1"/>
    <property type="molecule type" value="Genomic_DNA"/>
</dbReference>
<evidence type="ECO:0008006" key="3">
    <source>
        <dbReference type="Google" id="ProtNLM"/>
    </source>
</evidence>
<organism evidence="1 2">
    <name type="scientific">Streptomyces cheonanensis</name>
    <dbReference type="NCBI Taxonomy" id="312720"/>
    <lineage>
        <taxon>Bacteria</taxon>
        <taxon>Bacillati</taxon>
        <taxon>Actinomycetota</taxon>
        <taxon>Actinomycetes</taxon>
        <taxon>Kitasatosporales</taxon>
        <taxon>Streptomycetaceae</taxon>
        <taxon>Streptomyces</taxon>
    </lineage>
</organism>
<accession>A0ABN2VC76</accession>
<comment type="caution">
    <text evidence="1">The sequence shown here is derived from an EMBL/GenBank/DDBJ whole genome shotgun (WGS) entry which is preliminary data.</text>
</comment>
<evidence type="ECO:0000313" key="1">
    <source>
        <dbReference type="EMBL" id="GAA2058868.1"/>
    </source>
</evidence>
<dbReference type="Proteomes" id="UP001403094">
    <property type="component" value="Unassembled WGS sequence"/>
</dbReference>
<gene>
    <name evidence="1" type="ORF">GCM10009757_39370</name>
</gene>
<proteinExistence type="predicted"/>
<protein>
    <recommendedName>
        <fullName evidence="3">Secreted protein</fullName>
    </recommendedName>
</protein>
<keyword evidence="2" id="KW-1185">Reference proteome</keyword>
<reference evidence="1 2" key="1">
    <citation type="journal article" date="2019" name="Int. J. Syst. Evol. Microbiol.">
        <title>The Global Catalogue of Microorganisms (GCM) 10K type strain sequencing project: providing services to taxonomists for standard genome sequencing and annotation.</title>
        <authorList>
            <consortium name="The Broad Institute Genomics Platform"/>
            <consortium name="The Broad Institute Genome Sequencing Center for Infectious Disease"/>
            <person name="Wu L."/>
            <person name="Ma J."/>
        </authorList>
    </citation>
    <scope>NUCLEOTIDE SEQUENCE [LARGE SCALE GENOMIC DNA]</scope>
    <source>
        <strain evidence="1 2">JCM 14549</strain>
    </source>
</reference>
<dbReference type="RefSeq" id="WP_346071246.1">
    <property type="nucleotide sequence ID" value="NZ_BAAANQ010000008.1"/>
</dbReference>